<dbReference type="PANTHER" id="PTHR42714">
    <property type="entry name" value="TRNA MODIFICATION GTPASE GTPBP3"/>
    <property type="match status" value="1"/>
</dbReference>
<evidence type="ECO:0000256" key="4">
    <source>
        <dbReference type="ARBA" id="ARBA00022958"/>
    </source>
</evidence>
<keyword evidence="6" id="KW-0963">Cytoplasm</keyword>
<dbReference type="InterPro" id="IPR027417">
    <property type="entry name" value="P-loop_NTPase"/>
</dbReference>
<dbReference type="GO" id="GO:0005829">
    <property type="term" value="C:cytosol"/>
    <property type="evidence" value="ECO:0007669"/>
    <property type="project" value="TreeGrafter"/>
</dbReference>
<feature type="binding site" evidence="6">
    <location>
        <begin position="226"/>
        <end position="231"/>
    </location>
    <ligand>
        <name>GTP</name>
        <dbReference type="ChEBI" id="CHEBI:37565"/>
    </ligand>
</feature>
<feature type="binding site" evidence="6">
    <location>
        <begin position="245"/>
        <end position="251"/>
    </location>
    <ligand>
        <name>GTP</name>
        <dbReference type="ChEBI" id="CHEBI:37565"/>
    </ligand>
</feature>
<dbReference type="Pfam" id="PF12631">
    <property type="entry name" value="MnmE_helical"/>
    <property type="match status" value="1"/>
</dbReference>
<dbReference type="CDD" id="cd04164">
    <property type="entry name" value="trmE"/>
    <property type="match status" value="1"/>
</dbReference>
<keyword evidence="6" id="KW-0378">Hydrolase</keyword>
<dbReference type="EC" id="3.6.-.-" evidence="6"/>
<evidence type="ECO:0000256" key="2">
    <source>
        <dbReference type="ARBA" id="ARBA00022694"/>
    </source>
</evidence>
<dbReference type="CDD" id="cd14858">
    <property type="entry name" value="TrmE_N"/>
    <property type="match status" value="1"/>
</dbReference>
<proteinExistence type="inferred from homology"/>
<dbReference type="EMBL" id="CP001047">
    <property type="protein sequence ID" value="ACF07503.1"/>
    <property type="molecule type" value="Genomic_DNA"/>
</dbReference>
<evidence type="ECO:0000313" key="9">
    <source>
        <dbReference type="EMBL" id="ACF07503.1"/>
    </source>
</evidence>
<comment type="function">
    <text evidence="6">Exhibits a very high intrinsic GTPase hydrolysis rate. Involved in the addition of a carboxymethylaminomethyl (cmnm) group at the wobble position (U34) of certain tRNAs, forming tRNA-cmnm(5)s(2)U34.</text>
</comment>
<protein>
    <recommendedName>
        <fullName evidence="6">tRNA modification GTPase MnmE</fullName>
        <ecNumber evidence="6">3.6.-.-</ecNumber>
    </recommendedName>
</protein>
<dbReference type="Gene3D" id="1.20.120.430">
    <property type="entry name" value="tRNA modification GTPase MnmE domain 2"/>
    <property type="match status" value="1"/>
</dbReference>
<evidence type="ECO:0000256" key="1">
    <source>
        <dbReference type="ARBA" id="ARBA00011043"/>
    </source>
</evidence>
<dbReference type="Gene3D" id="3.30.1360.120">
    <property type="entry name" value="Probable tRNA modification gtpase trme, domain 1"/>
    <property type="match status" value="1"/>
</dbReference>
<dbReference type="GO" id="GO:0046872">
    <property type="term" value="F:metal ion binding"/>
    <property type="evidence" value="ECO:0007669"/>
    <property type="project" value="UniProtKB-KW"/>
</dbReference>
<dbReference type="InterPro" id="IPR027266">
    <property type="entry name" value="TrmE/GcvT-like"/>
</dbReference>
<dbReference type="InterPro" id="IPR031168">
    <property type="entry name" value="G_TrmE"/>
</dbReference>
<dbReference type="Pfam" id="PF10396">
    <property type="entry name" value="TrmE_N"/>
    <property type="match status" value="1"/>
</dbReference>
<feature type="binding site" evidence="6">
    <location>
        <position position="250"/>
    </location>
    <ligand>
        <name>K(+)</name>
        <dbReference type="ChEBI" id="CHEBI:29103"/>
    </ligand>
</feature>
<dbReference type="NCBIfam" id="TIGR00231">
    <property type="entry name" value="small_GTP"/>
    <property type="match status" value="1"/>
</dbReference>
<comment type="caution">
    <text evidence="6">Lacks conserved residue(s) required for the propagation of feature annotation.</text>
</comment>
<feature type="binding site" evidence="6">
    <location>
        <position position="226"/>
    </location>
    <ligand>
        <name>K(+)</name>
        <dbReference type="ChEBI" id="CHEBI:29103"/>
    </ligand>
</feature>
<dbReference type="HOGENOM" id="CLU_019624_4_1_14"/>
<dbReference type="GO" id="GO:0005525">
    <property type="term" value="F:GTP binding"/>
    <property type="evidence" value="ECO:0007669"/>
    <property type="project" value="UniProtKB-UniRule"/>
</dbReference>
<dbReference type="InterPro" id="IPR025867">
    <property type="entry name" value="MnmE_helical"/>
</dbReference>
<comment type="subunit">
    <text evidence="6">Homodimer. Heterotetramer of two MnmE and two MnmG subunits.</text>
</comment>
<keyword evidence="6" id="KW-0460">Magnesium</keyword>
<evidence type="ECO:0000256" key="7">
    <source>
        <dbReference type="RuleBase" id="RU003313"/>
    </source>
</evidence>
<comment type="subcellular location">
    <subcellularLocation>
        <location evidence="6">Cytoplasm</location>
    </subcellularLocation>
</comment>
<feature type="binding site" evidence="6">
    <location>
        <position position="22"/>
    </location>
    <ligand>
        <name>(6S)-5-formyl-5,6,7,8-tetrahydrofolate</name>
        <dbReference type="ChEBI" id="CHEBI:57457"/>
    </ligand>
</feature>
<feature type="domain" description="TrmE-type G" evidence="8">
    <location>
        <begin position="216"/>
        <end position="364"/>
    </location>
</feature>
<feature type="binding site" evidence="6">
    <location>
        <position position="245"/>
    </location>
    <ligand>
        <name>K(+)</name>
        <dbReference type="ChEBI" id="CHEBI:29103"/>
    </ligand>
</feature>
<accession>B3PNA1</accession>
<dbReference type="InterPro" id="IPR027368">
    <property type="entry name" value="MnmE_dom2"/>
</dbReference>
<dbReference type="SUPFAM" id="SSF52540">
    <property type="entry name" value="P-loop containing nucleoside triphosphate hydrolases"/>
    <property type="match status" value="1"/>
</dbReference>
<evidence type="ECO:0000256" key="5">
    <source>
        <dbReference type="ARBA" id="ARBA00023134"/>
    </source>
</evidence>
<dbReference type="RefSeq" id="WP_012498460.1">
    <property type="nucleotide sequence ID" value="NC_011025.1"/>
</dbReference>
<name>B3PNA1_META1</name>
<dbReference type="eggNOG" id="COG0486">
    <property type="taxonomic scope" value="Bacteria"/>
</dbReference>
<dbReference type="GO" id="GO:0002098">
    <property type="term" value="P:tRNA wobble uridine modification"/>
    <property type="evidence" value="ECO:0007669"/>
    <property type="project" value="TreeGrafter"/>
</dbReference>
<evidence type="ECO:0000313" key="10">
    <source>
        <dbReference type="Proteomes" id="UP000008812"/>
    </source>
</evidence>
<dbReference type="STRING" id="243272.MARTH_orf755"/>
<keyword evidence="2 6" id="KW-0819">tRNA processing</keyword>
<comment type="cofactor">
    <cofactor evidence="6">
        <name>K(+)</name>
        <dbReference type="ChEBI" id="CHEBI:29103"/>
    </cofactor>
    <text evidence="6">Binds 1 potassium ion per subunit.</text>
</comment>
<dbReference type="InterPro" id="IPR005225">
    <property type="entry name" value="Small_GTP-bd"/>
</dbReference>
<comment type="similarity">
    <text evidence="1 6 7">Belongs to the TRAFAC class TrmE-Era-EngA-EngB-Septin-like GTPase superfamily. TrmE GTPase family.</text>
</comment>
<keyword evidence="3 6" id="KW-0547">Nucleotide-binding</keyword>
<dbReference type="GO" id="GO:0030488">
    <property type="term" value="P:tRNA methylation"/>
    <property type="evidence" value="ECO:0007669"/>
    <property type="project" value="TreeGrafter"/>
</dbReference>
<dbReference type="Proteomes" id="UP000008812">
    <property type="component" value="Chromosome"/>
</dbReference>
<dbReference type="InterPro" id="IPR018948">
    <property type="entry name" value="GTP-bd_TrmE_N"/>
</dbReference>
<dbReference type="InterPro" id="IPR004520">
    <property type="entry name" value="GTPase_MnmE"/>
</dbReference>
<feature type="binding site" evidence="6">
    <location>
        <position position="80"/>
    </location>
    <ligand>
        <name>(6S)-5-formyl-5,6,7,8-tetrahydrofolate</name>
        <dbReference type="ChEBI" id="CHEBI:57457"/>
    </ligand>
</feature>
<sequence length="442" mass="49703">MFNDNITAISSGNINQAISIIRICGPDAIEILKKIYTGKIGTDKTITYGWIVDKDKTKIDEVLVNFFIGKNNYIGEDTVEINAHGGVVVTNKILNLILANGARLAERGEFTRRAFLNGRLSLEKAEAINALIHAKTNKQAKIAITQFEPEINQLINSLENELLQIISLVEINIDYSDYNDIEQMDKNKLNKLLDNFQKRIKVVVEKSENASDIYRGINIAIVGKPNTGKSSLLNALIQKDKAIVTDIPGTTRDLVEAEFEINGILFRIIDTAGIRKTDNEIESIGIKKSLEAIDNAKVIIHLHDPLQKDSTEDEQIKKLAKDKIYINVLNKRDLIKNLPEDMVCISAKDNNLYELRNALVKKYNDIDLDDKEVLYNTRQLSLLKQVEYNINDALEGLGQGFGPEVVILDLTKAWENLRSILNKSHDNEALLDNIFSKFCLGK</sequence>
<dbReference type="PANTHER" id="PTHR42714:SF2">
    <property type="entry name" value="TRNA MODIFICATION GTPASE GTPBP3, MITOCHONDRIAL"/>
    <property type="match status" value="1"/>
</dbReference>
<dbReference type="NCBIfam" id="TIGR00450">
    <property type="entry name" value="mnmE_trmE_thdF"/>
    <property type="match status" value="1"/>
</dbReference>
<evidence type="ECO:0000259" key="8">
    <source>
        <dbReference type="PROSITE" id="PS51709"/>
    </source>
</evidence>
<dbReference type="InterPro" id="IPR006073">
    <property type="entry name" value="GTP-bd"/>
</dbReference>
<evidence type="ECO:0000256" key="6">
    <source>
        <dbReference type="HAMAP-Rule" id="MF_00379"/>
    </source>
</evidence>
<feature type="binding site" evidence="6">
    <location>
        <begin position="270"/>
        <end position="273"/>
    </location>
    <ligand>
        <name>GTP</name>
        <dbReference type="ChEBI" id="CHEBI:37565"/>
    </ligand>
</feature>
<feature type="binding site" evidence="6">
    <location>
        <position position="119"/>
    </location>
    <ligand>
        <name>(6S)-5-formyl-5,6,7,8-tetrahydrofolate</name>
        <dbReference type="ChEBI" id="CHEBI:57457"/>
    </ligand>
</feature>
<dbReference type="Pfam" id="PF01926">
    <property type="entry name" value="MMR_HSR1"/>
    <property type="match status" value="1"/>
</dbReference>
<feature type="binding site" evidence="6">
    <location>
        <position position="230"/>
    </location>
    <ligand>
        <name>Mg(2+)</name>
        <dbReference type="ChEBI" id="CHEBI:18420"/>
    </ligand>
</feature>
<evidence type="ECO:0000256" key="3">
    <source>
        <dbReference type="ARBA" id="ARBA00022741"/>
    </source>
</evidence>
<dbReference type="KEGG" id="mat:MARTH_orf755"/>
<organism evidence="9 10">
    <name type="scientific">Metamycoplasma arthritidis (strain 158L3-1)</name>
    <name type="common">Mycoplasma arthritidis</name>
    <dbReference type="NCBI Taxonomy" id="243272"/>
    <lineage>
        <taxon>Bacteria</taxon>
        <taxon>Bacillati</taxon>
        <taxon>Mycoplasmatota</taxon>
        <taxon>Mycoplasmoidales</taxon>
        <taxon>Metamycoplasmataceae</taxon>
        <taxon>Metamycoplasma</taxon>
    </lineage>
</organism>
<dbReference type="AlphaFoldDB" id="B3PNA1"/>
<feature type="binding site" evidence="6">
    <location>
        <position position="251"/>
    </location>
    <ligand>
        <name>Mg(2+)</name>
        <dbReference type="ChEBI" id="CHEBI:18420"/>
    </ligand>
</feature>
<feature type="binding site" evidence="6">
    <location>
        <position position="442"/>
    </location>
    <ligand>
        <name>(6S)-5-formyl-5,6,7,8-tetrahydrofolate</name>
        <dbReference type="ChEBI" id="CHEBI:57457"/>
    </ligand>
</feature>
<dbReference type="GO" id="GO:0003924">
    <property type="term" value="F:GTPase activity"/>
    <property type="evidence" value="ECO:0007669"/>
    <property type="project" value="UniProtKB-UniRule"/>
</dbReference>
<dbReference type="PROSITE" id="PS51709">
    <property type="entry name" value="G_TRME"/>
    <property type="match status" value="1"/>
</dbReference>
<keyword evidence="10" id="KW-1185">Reference proteome</keyword>
<keyword evidence="6" id="KW-0479">Metal-binding</keyword>
<dbReference type="HAMAP" id="MF_00379">
    <property type="entry name" value="GTPase_MnmE"/>
    <property type="match status" value="1"/>
</dbReference>
<gene>
    <name evidence="6" type="primary">mnmE</name>
    <name evidence="6 9" type="synonym">trmE</name>
    <name evidence="9" type="ordered locus">MARTH_orf755</name>
</gene>
<reference evidence="9 10" key="1">
    <citation type="journal article" date="2008" name="Infect. Immun.">
        <title>Genome of Mycoplasma arthritidis.</title>
        <authorList>
            <person name="Dybvig K."/>
            <person name="Zuhua C."/>
            <person name="Lao P."/>
            <person name="Jordan D.S."/>
            <person name="French C.T."/>
            <person name="Tu A.H."/>
            <person name="Loraine A.E."/>
        </authorList>
    </citation>
    <scope>NUCLEOTIDE SEQUENCE [LARGE SCALE GENOMIC DNA]</scope>
    <source>
        <strain evidence="9 10">158L3-1</strain>
    </source>
</reference>
<dbReference type="Gene3D" id="3.40.50.300">
    <property type="entry name" value="P-loop containing nucleotide triphosphate hydrolases"/>
    <property type="match status" value="1"/>
</dbReference>
<feature type="binding site" evidence="6">
    <location>
        <position position="247"/>
    </location>
    <ligand>
        <name>K(+)</name>
        <dbReference type="ChEBI" id="CHEBI:29103"/>
    </ligand>
</feature>
<keyword evidence="5 6" id="KW-0342">GTP-binding</keyword>
<keyword evidence="4 6" id="KW-0630">Potassium</keyword>